<accession>A0ABU5U801</accession>
<evidence type="ECO:0000313" key="1">
    <source>
        <dbReference type="EMBL" id="MEA5523328.1"/>
    </source>
</evidence>
<gene>
    <name evidence="1" type="ORF">VB854_30805</name>
</gene>
<dbReference type="EMBL" id="JAYGHT010000215">
    <property type="protein sequence ID" value="MEA5523328.1"/>
    <property type="molecule type" value="Genomic_DNA"/>
</dbReference>
<name>A0ABU5U801_9CYAN</name>
<keyword evidence="2" id="KW-1185">Reference proteome</keyword>
<evidence type="ECO:0000313" key="2">
    <source>
        <dbReference type="Proteomes" id="UP001301728"/>
    </source>
</evidence>
<comment type="caution">
    <text evidence="1">The sequence shown here is derived from an EMBL/GenBank/DDBJ whole genome shotgun (WGS) entry which is preliminary data.</text>
</comment>
<proteinExistence type="predicted"/>
<sequence length="65" mass="7724">MGIQISISDSVLQAIRLPEQRIEQEWRADDTEEAIEGIKQGLEDFEQGRFRDFEQFAEEQYNRSF</sequence>
<protein>
    <submittedName>
        <fullName evidence="1">Uncharacterized protein</fullName>
    </submittedName>
</protein>
<organism evidence="1 2">
    <name type="scientific">Limnoraphis robusta CCNP1315</name>
    <dbReference type="NCBI Taxonomy" id="3110306"/>
    <lineage>
        <taxon>Bacteria</taxon>
        <taxon>Bacillati</taxon>
        <taxon>Cyanobacteriota</taxon>
        <taxon>Cyanophyceae</taxon>
        <taxon>Oscillatoriophycideae</taxon>
        <taxon>Oscillatoriales</taxon>
        <taxon>Sirenicapillariaceae</taxon>
        <taxon>Limnoraphis</taxon>
    </lineage>
</organism>
<dbReference type="Proteomes" id="UP001301728">
    <property type="component" value="Unassembled WGS sequence"/>
</dbReference>
<dbReference type="RefSeq" id="WP_323275188.1">
    <property type="nucleotide sequence ID" value="NZ_JAYGHT010000215.1"/>
</dbReference>
<reference evidence="1 2" key="1">
    <citation type="submission" date="2023-12" db="EMBL/GenBank/DDBJ databases">
        <title>Baltic Sea Cyanobacteria.</title>
        <authorList>
            <person name="Delbaje E."/>
            <person name="Fewer D.P."/>
            <person name="Shishido T.K."/>
        </authorList>
    </citation>
    <scope>NUCLEOTIDE SEQUENCE [LARGE SCALE GENOMIC DNA]</scope>
    <source>
        <strain evidence="1 2">CCNP 1315</strain>
    </source>
</reference>